<dbReference type="RefSeq" id="WP_274640328.1">
    <property type="nucleotide sequence ID" value="NZ_JAIWJY010000006.1"/>
</dbReference>
<dbReference type="EMBL" id="JAIWJY010000006">
    <property type="protein sequence ID" value="MDE1207210.1"/>
    <property type="molecule type" value="Genomic_DNA"/>
</dbReference>
<evidence type="ECO:0000313" key="2">
    <source>
        <dbReference type="Proteomes" id="UP001149303"/>
    </source>
</evidence>
<proteinExistence type="predicted"/>
<name>A0A9X4ES37_9FLAO</name>
<accession>A0A9X4ES37</accession>
<dbReference type="Proteomes" id="UP001149303">
    <property type="component" value="Unassembled WGS sequence"/>
</dbReference>
<evidence type="ECO:0000313" key="1">
    <source>
        <dbReference type="EMBL" id="MDE1207210.1"/>
    </source>
</evidence>
<comment type="caution">
    <text evidence="1">The sequence shown here is derived from an EMBL/GenBank/DDBJ whole genome shotgun (WGS) entry which is preliminary data.</text>
</comment>
<sequence>MKINELPFYKGFLKKELESLPVNYQLLTHFTFEQNVITSENSENSQGIGISLYNGKILTSEKHFSPISKIIDFD</sequence>
<reference evidence="1" key="1">
    <citation type="submission" date="2021-09" db="EMBL/GenBank/DDBJ databases">
        <authorList>
            <person name="Smyrli M."/>
        </authorList>
    </citation>
    <scope>NUCLEOTIDE SEQUENCE</scope>
    <source>
        <strain evidence="1">LAR25</strain>
    </source>
</reference>
<protein>
    <submittedName>
        <fullName evidence="1">Uncharacterized protein</fullName>
    </submittedName>
</protein>
<dbReference type="AlphaFoldDB" id="A0A9X4ES37"/>
<gene>
    <name evidence="1" type="ORF">LCI24_10445</name>
</gene>
<keyword evidence="2" id="KW-1185">Reference proteome</keyword>
<organism evidence="1 2">
    <name type="scientific">Tenacibaculum larymnensis</name>
    <dbReference type="NCBI Taxonomy" id="2878201"/>
    <lineage>
        <taxon>Bacteria</taxon>
        <taxon>Pseudomonadati</taxon>
        <taxon>Bacteroidota</taxon>
        <taxon>Flavobacteriia</taxon>
        <taxon>Flavobacteriales</taxon>
        <taxon>Flavobacteriaceae</taxon>
        <taxon>Tenacibaculum</taxon>
    </lineage>
</organism>